<evidence type="ECO:0000313" key="1">
    <source>
        <dbReference type="EMBL" id="DAD57307.1"/>
    </source>
</evidence>
<sequence>MHYFQPQFSKVKSARVVLVIFELTMGARIWNAMIDQN</sequence>
<reference evidence="1" key="1">
    <citation type="journal article" date="2021" name="Proc. Natl. Acad. Sci. U.S.A.">
        <title>A Catalog of Tens of Thousands of Viruses from Human Metagenomes Reveals Hidden Associations with Chronic Diseases.</title>
        <authorList>
            <person name="Tisza M.J."/>
            <person name="Buck C.B."/>
        </authorList>
    </citation>
    <scope>NUCLEOTIDE SEQUENCE</scope>
    <source>
        <strain evidence="1">CtWXX4</strain>
    </source>
</reference>
<accession>A0A8S5L5Q5</accession>
<proteinExistence type="predicted"/>
<protein>
    <submittedName>
        <fullName evidence="1">Uncharacterized protein</fullName>
    </submittedName>
</protein>
<name>A0A8S5L5Q5_9VIRU</name>
<dbReference type="EMBL" id="BK059146">
    <property type="protein sequence ID" value="DAD57307.1"/>
    <property type="molecule type" value="Genomic_DNA"/>
</dbReference>
<organism evidence="1">
    <name type="scientific">MELD virus sp</name>
    <dbReference type="NCBI Taxonomy" id="2834287"/>
    <lineage>
        <taxon>Viruses</taxon>
    </lineage>
</organism>